<dbReference type="Pfam" id="PF11843">
    <property type="entry name" value="DUF3363"/>
    <property type="match status" value="1"/>
</dbReference>
<organism evidence="3">
    <name type="scientific">Thiothrix fructosivorans</name>
    <dbReference type="NCBI Taxonomy" id="111770"/>
    <lineage>
        <taxon>Bacteria</taxon>
        <taxon>Pseudomonadati</taxon>
        <taxon>Pseudomonadota</taxon>
        <taxon>Gammaproteobacteria</taxon>
        <taxon>Thiotrichales</taxon>
        <taxon>Thiotrichaceae</taxon>
        <taxon>Thiothrix</taxon>
    </lineage>
</organism>
<dbReference type="RefSeq" id="WP_207249130.1">
    <property type="nucleotide sequence ID" value="NZ_CP072750.1"/>
</dbReference>
<protein>
    <submittedName>
        <fullName evidence="3">DUF3363 domain-containing protein</fullName>
    </submittedName>
</protein>
<dbReference type="EMBL" id="CP072750">
    <property type="protein sequence ID" value="QTX12958.1"/>
    <property type="molecule type" value="Genomic_DNA"/>
</dbReference>
<keyword evidence="3" id="KW-0614">Plasmid</keyword>
<dbReference type="EMBL" id="JAFMPM010000004">
    <property type="protein sequence ID" value="MBO0611486.1"/>
    <property type="molecule type" value="Genomic_DNA"/>
</dbReference>
<reference evidence="2 4" key="1">
    <citation type="submission" date="2021-03" db="EMBL/GenBank/DDBJ databases">
        <title>Draft genome and methylome analysis of Thiotrix fructosivoruns ATCC 49748.</title>
        <authorList>
            <person name="Fomenkov A."/>
            <person name="Grabovich M.Y."/>
            <person name="Roberts R.J."/>
        </authorList>
    </citation>
    <scope>NUCLEOTIDE SEQUENCE [LARGE SCALE GENOMIC DNA]</scope>
    <source>
        <strain evidence="2 4">ATCC 49748</strain>
        <plasmid evidence="2">pTfr153</plasmid>
    </source>
</reference>
<accession>A0A8B0SSG2</accession>
<feature type="region of interest" description="Disordered" evidence="1">
    <location>
        <begin position="22"/>
        <end position="53"/>
    </location>
</feature>
<evidence type="ECO:0000313" key="4">
    <source>
        <dbReference type="Proteomes" id="UP000664466"/>
    </source>
</evidence>
<sequence length="647" mass="72709">MMAQKDTYDDLPLRVDLRAKKKGEPAVSLRRGGATSKRPANVKPKRIGPIRGVSAPATRKSDILGSRRVVVKARVIKMTAYGVGAAKLHLRYLDREGTGQTEEREGFFDREQDGIQREAVDAIREGEPHQFRLIVSPEDAERLNLTDYTRKLMEQVESDLGRKLDWKAINHYNTDNPHTHIVIHGLDRKGEEVFIDREYISNGIRHRASALATQELGHRLEHEIRDSIQKEIKAKLFTRTDRELIQQAQDNKLTIEAAKNSPAARLQRSKLLGRLQELECFGYAEKLAGQQWRLADNLSDKLKQLGQYDEAMIRLKRAEQQLGHPASGYRLHDPAIGKPLEGVVLERGLSDEVSERGYLIVGSRDGILHQVAVSNLAQEESRVGQIIRVQVLEEKSVKATDWNIAGYAAAHDGIYHAESHASWAMGEGKITPTQQESYRHAHQLRLNTLSRLGVVKSLEGNRWQIPDNLPDQVQALAQKDSRTTRTVFVAQHQLPIDTQVTYRGRTWLDEHYHELIEDGRPQGVAIKLRNAAALRAQWLTGQGLEAGTQASRSALDDMERQTLAAQVRQKTGLPFRPLAAGESMQGKVLGVVDVPSNRRYAVVANSKEFSMVPWKQEPLPPKGMNMAIGINPQGRAWSKQIQKGIAR</sequence>
<dbReference type="InterPro" id="IPR021795">
    <property type="entry name" value="DUF3363"/>
</dbReference>
<geneLocation type="plasmid" evidence="3">
    <name>pTfr153</name>
</geneLocation>
<gene>
    <name evidence="2" type="ORF">J1836_00875</name>
    <name evidence="3" type="ORF">J1836_020545</name>
</gene>
<evidence type="ECO:0000313" key="3">
    <source>
        <dbReference type="EMBL" id="QTX12958.1"/>
    </source>
</evidence>
<dbReference type="Proteomes" id="UP000664466">
    <property type="component" value="Unassembled WGS sequence"/>
</dbReference>
<keyword evidence="4" id="KW-1185">Reference proteome</keyword>
<name>A0A8B0SSG2_9GAMM</name>
<evidence type="ECO:0000313" key="2">
    <source>
        <dbReference type="EMBL" id="MBO0611486.1"/>
    </source>
</evidence>
<dbReference type="AlphaFoldDB" id="A0A8B0SSG2"/>
<proteinExistence type="predicted"/>
<reference evidence="3" key="2">
    <citation type="submission" date="2021-04" db="EMBL/GenBank/DDBJ databases">
        <title>Complete Genome and methylome analysis of Thiothrix fructosivorans ATCC 49748.</title>
        <authorList>
            <person name="Fomenkov A."/>
            <person name="Sun L."/>
            <person name="Vincze T."/>
            <person name="Grabovich M.Y."/>
            <person name="Roberts R.J."/>
        </authorList>
    </citation>
    <scope>NUCLEOTIDE SEQUENCE</scope>
    <source>
        <strain evidence="3">ATCC 49748</strain>
        <plasmid evidence="3">pTfr153</plasmid>
    </source>
</reference>
<evidence type="ECO:0000256" key="1">
    <source>
        <dbReference type="SAM" id="MobiDB-lite"/>
    </source>
</evidence>